<evidence type="ECO:0000259" key="2">
    <source>
        <dbReference type="Pfam" id="PF07985"/>
    </source>
</evidence>
<evidence type="ECO:0000256" key="1">
    <source>
        <dbReference type="ARBA" id="ARBA00009856"/>
    </source>
</evidence>
<evidence type="ECO:0000313" key="3">
    <source>
        <dbReference type="EMBL" id="CAG9335792.1"/>
    </source>
</evidence>
<dbReference type="EMBL" id="CAJZBQ010000063">
    <property type="protein sequence ID" value="CAG9335792.1"/>
    <property type="molecule type" value="Genomic_DNA"/>
</dbReference>
<dbReference type="Proteomes" id="UP001162131">
    <property type="component" value="Unassembled WGS sequence"/>
</dbReference>
<gene>
    <name evidence="3" type="ORF">BSTOLATCC_MIC65114</name>
</gene>
<dbReference type="PANTHER" id="PTHR28626:SF3">
    <property type="entry name" value="SRR1-LIKE PROTEIN"/>
    <property type="match status" value="1"/>
</dbReference>
<keyword evidence="4" id="KW-1185">Reference proteome</keyword>
<proteinExistence type="inferred from homology"/>
<name>A0AAU9KE64_9CILI</name>
<accession>A0AAU9KE64</accession>
<dbReference type="AlphaFoldDB" id="A0AAU9KE64"/>
<dbReference type="GO" id="GO:0005737">
    <property type="term" value="C:cytoplasm"/>
    <property type="evidence" value="ECO:0007669"/>
    <property type="project" value="TreeGrafter"/>
</dbReference>
<dbReference type="InterPro" id="IPR040044">
    <property type="entry name" value="SRR1L"/>
</dbReference>
<comment type="caution">
    <text evidence="3">The sequence shown here is derived from an EMBL/GenBank/DDBJ whole genome shotgun (WGS) entry which is preliminary data.</text>
</comment>
<comment type="similarity">
    <text evidence="1">Belongs to the SRR1 family.</text>
</comment>
<reference evidence="3" key="1">
    <citation type="submission" date="2021-09" db="EMBL/GenBank/DDBJ databases">
        <authorList>
            <consortium name="AG Swart"/>
            <person name="Singh M."/>
            <person name="Singh A."/>
            <person name="Seah K."/>
            <person name="Emmerich C."/>
        </authorList>
    </citation>
    <scope>NUCLEOTIDE SEQUENCE</scope>
    <source>
        <strain evidence="3">ATCC30299</strain>
    </source>
</reference>
<dbReference type="PANTHER" id="PTHR28626">
    <property type="entry name" value="SRR1-LIKE PROTEIN"/>
    <property type="match status" value="1"/>
</dbReference>
<dbReference type="GO" id="GO:0005634">
    <property type="term" value="C:nucleus"/>
    <property type="evidence" value="ECO:0007669"/>
    <property type="project" value="TreeGrafter"/>
</dbReference>
<sequence length="206" mass="23310">MGDWEVITKGNRKKLKSHKVKTACNPPKIFLSSFIDRIATAKSSMLRSDFIQQFSYALNSHKVQIIGIGLGNFSSSLYPCTQQALFEALSQEIGNGESELYDPAYSDDEILYLNSLGVKVNEGEFIRERNNFPLYIMIHCHFSLYELLLSQNWIQNKSFAIYGNPISSTHAKFSSETAIELSKNSRSITINTQDLAFNDTELSIFN</sequence>
<organism evidence="3 4">
    <name type="scientific">Blepharisma stoltei</name>
    <dbReference type="NCBI Taxonomy" id="1481888"/>
    <lineage>
        <taxon>Eukaryota</taxon>
        <taxon>Sar</taxon>
        <taxon>Alveolata</taxon>
        <taxon>Ciliophora</taxon>
        <taxon>Postciliodesmatophora</taxon>
        <taxon>Heterotrichea</taxon>
        <taxon>Heterotrichida</taxon>
        <taxon>Blepharismidae</taxon>
        <taxon>Blepharisma</taxon>
    </lineage>
</organism>
<feature type="domain" description="SRR1-like" evidence="2">
    <location>
        <begin position="61"/>
        <end position="201"/>
    </location>
</feature>
<protein>
    <recommendedName>
        <fullName evidence="2">SRR1-like domain-containing protein</fullName>
    </recommendedName>
</protein>
<dbReference type="InterPro" id="IPR012942">
    <property type="entry name" value="SRR1-like"/>
</dbReference>
<dbReference type="Pfam" id="PF07985">
    <property type="entry name" value="SRR1"/>
    <property type="match status" value="1"/>
</dbReference>
<evidence type="ECO:0000313" key="4">
    <source>
        <dbReference type="Proteomes" id="UP001162131"/>
    </source>
</evidence>